<evidence type="ECO:0000313" key="3">
    <source>
        <dbReference type="Proteomes" id="UP001501251"/>
    </source>
</evidence>
<feature type="domain" description="Clp R" evidence="1">
    <location>
        <begin position="11"/>
        <end position="79"/>
    </location>
</feature>
<dbReference type="Proteomes" id="UP001501251">
    <property type="component" value="Unassembled WGS sequence"/>
</dbReference>
<comment type="caution">
    <text evidence="2">The sequence shown here is derived from an EMBL/GenBank/DDBJ whole genome shotgun (WGS) entry which is preliminary data.</text>
</comment>
<dbReference type="SUPFAM" id="SSF81923">
    <property type="entry name" value="Double Clp-N motif"/>
    <property type="match status" value="1"/>
</dbReference>
<dbReference type="InterPro" id="IPR004176">
    <property type="entry name" value="Clp_R_N"/>
</dbReference>
<evidence type="ECO:0000313" key="2">
    <source>
        <dbReference type="EMBL" id="GAA4196157.1"/>
    </source>
</evidence>
<protein>
    <recommendedName>
        <fullName evidence="1">Clp R domain-containing protein</fullName>
    </recommendedName>
</protein>
<gene>
    <name evidence="2" type="ORF">GCM10022252_43040</name>
</gene>
<dbReference type="RefSeq" id="WP_344919768.1">
    <property type="nucleotide sequence ID" value="NZ_BAABAQ010000007.1"/>
</dbReference>
<dbReference type="EMBL" id="BAABAQ010000007">
    <property type="protein sequence ID" value="GAA4196157.1"/>
    <property type="molecule type" value="Genomic_DNA"/>
</dbReference>
<dbReference type="Pfam" id="PF02861">
    <property type="entry name" value="Clp_N"/>
    <property type="match status" value="1"/>
</dbReference>
<evidence type="ECO:0000259" key="1">
    <source>
        <dbReference type="Pfam" id="PF02861"/>
    </source>
</evidence>
<dbReference type="InterPro" id="IPR036628">
    <property type="entry name" value="Clp_N_dom_sf"/>
</dbReference>
<sequence length="166" mass="17676">MSMFTMSTFDRYLHTIITEGAVEAQRHGSATVEAQHLLLAVTAQEGTAPQRVLASAGLDHQAVRAALDREFDHSLSTVGVSRASFGIPLSSATLRRPPTMGATGKLALDRGFALVSRKKDLRPAHVLLGILLAEVGTVPRALALAGVDRTDLLTRVRDIVANDDIG</sequence>
<name>A0ABP8B2J7_9ACTN</name>
<reference evidence="3" key="1">
    <citation type="journal article" date="2019" name="Int. J. Syst. Evol. Microbiol.">
        <title>The Global Catalogue of Microorganisms (GCM) 10K type strain sequencing project: providing services to taxonomists for standard genome sequencing and annotation.</title>
        <authorList>
            <consortium name="The Broad Institute Genomics Platform"/>
            <consortium name="The Broad Institute Genome Sequencing Center for Infectious Disease"/>
            <person name="Wu L."/>
            <person name="Ma J."/>
        </authorList>
    </citation>
    <scope>NUCLEOTIDE SEQUENCE [LARGE SCALE GENOMIC DNA]</scope>
    <source>
        <strain evidence="3">JCM 17388</strain>
    </source>
</reference>
<dbReference type="Gene3D" id="1.10.1780.10">
    <property type="entry name" value="Clp, N-terminal domain"/>
    <property type="match status" value="1"/>
</dbReference>
<accession>A0ABP8B2J7</accession>
<proteinExistence type="predicted"/>
<organism evidence="2 3">
    <name type="scientific">Streptosporangium oxazolinicum</name>
    <dbReference type="NCBI Taxonomy" id="909287"/>
    <lineage>
        <taxon>Bacteria</taxon>
        <taxon>Bacillati</taxon>
        <taxon>Actinomycetota</taxon>
        <taxon>Actinomycetes</taxon>
        <taxon>Streptosporangiales</taxon>
        <taxon>Streptosporangiaceae</taxon>
        <taxon>Streptosporangium</taxon>
    </lineage>
</organism>
<keyword evidence="3" id="KW-1185">Reference proteome</keyword>